<reference evidence="1 2" key="1">
    <citation type="journal article" date="2022" name="Hortic Res">
        <title>A haplotype resolved chromosomal level avocado genome allows analysis of novel avocado genes.</title>
        <authorList>
            <person name="Nath O."/>
            <person name="Fletcher S.J."/>
            <person name="Hayward A."/>
            <person name="Shaw L.M."/>
            <person name="Masouleh A.K."/>
            <person name="Furtado A."/>
            <person name="Henry R.J."/>
            <person name="Mitter N."/>
        </authorList>
    </citation>
    <scope>NUCLEOTIDE SEQUENCE [LARGE SCALE GENOMIC DNA]</scope>
    <source>
        <strain evidence="2">cv. Hass</strain>
    </source>
</reference>
<proteinExistence type="predicted"/>
<name>A0ACC2L7K9_PERAE</name>
<dbReference type="Proteomes" id="UP001234297">
    <property type="component" value="Chromosome 7"/>
</dbReference>
<accession>A0ACC2L7K9</accession>
<evidence type="ECO:0000313" key="2">
    <source>
        <dbReference type="Proteomes" id="UP001234297"/>
    </source>
</evidence>
<dbReference type="EMBL" id="CM056815">
    <property type="protein sequence ID" value="KAJ8629419.1"/>
    <property type="molecule type" value="Genomic_DNA"/>
</dbReference>
<evidence type="ECO:0000313" key="1">
    <source>
        <dbReference type="EMBL" id="KAJ8629419.1"/>
    </source>
</evidence>
<comment type="caution">
    <text evidence="1">The sequence shown here is derived from an EMBL/GenBank/DDBJ whole genome shotgun (WGS) entry which is preliminary data.</text>
</comment>
<organism evidence="1 2">
    <name type="scientific">Persea americana</name>
    <name type="common">Avocado</name>
    <dbReference type="NCBI Taxonomy" id="3435"/>
    <lineage>
        <taxon>Eukaryota</taxon>
        <taxon>Viridiplantae</taxon>
        <taxon>Streptophyta</taxon>
        <taxon>Embryophyta</taxon>
        <taxon>Tracheophyta</taxon>
        <taxon>Spermatophyta</taxon>
        <taxon>Magnoliopsida</taxon>
        <taxon>Magnoliidae</taxon>
        <taxon>Laurales</taxon>
        <taxon>Lauraceae</taxon>
        <taxon>Persea</taxon>
    </lineage>
</organism>
<gene>
    <name evidence="1" type="ORF">MRB53_022742</name>
</gene>
<keyword evidence="2" id="KW-1185">Reference proteome</keyword>
<protein>
    <submittedName>
        <fullName evidence="1">Uncharacterized protein</fullName>
    </submittedName>
</protein>
<sequence>MALPPLAQMIDGRFCLCCLVYVSTADRYKVVCGTHGSECYECHIVTVGKECDSWRTINIPIHGLLAFPPVYANGSLHWMIHSKEIEMLEGEWSQLPQSEGHLLTMDVAREEFYTRVHPQCDSGVYTMLEVDGALCFADLVRNSQLKIWSLKDLEKQEWKAVCCIELGHAMPFKGFLLDTVPVAIVSSPQLKIIIKCYDDFFSYDVELKRLQRIRLDVEWKKGISKFEEQFSPFRHVNTLLSWD</sequence>